<dbReference type="Pfam" id="PF00196">
    <property type="entry name" value="GerE"/>
    <property type="match status" value="1"/>
</dbReference>
<dbReference type="PROSITE" id="PS50110">
    <property type="entry name" value="RESPONSE_REGULATORY"/>
    <property type="match status" value="1"/>
</dbReference>
<evidence type="ECO:0000256" key="4">
    <source>
        <dbReference type="ARBA" id="ARBA00023163"/>
    </source>
</evidence>
<dbReference type="PANTHER" id="PTHR43214:SF41">
    <property type="entry name" value="NITRATE_NITRITE RESPONSE REGULATOR PROTEIN NARP"/>
    <property type="match status" value="1"/>
</dbReference>
<dbReference type="SUPFAM" id="SSF52172">
    <property type="entry name" value="CheY-like"/>
    <property type="match status" value="1"/>
</dbReference>
<dbReference type="InterPro" id="IPR058245">
    <property type="entry name" value="NreC/VraR/RcsB-like_REC"/>
</dbReference>
<proteinExistence type="predicted"/>
<evidence type="ECO:0000256" key="3">
    <source>
        <dbReference type="ARBA" id="ARBA00023125"/>
    </source>
</evidence>
<feature type="modified residue" description="4-aspartylphosphate" evidence="5">
    <location>
        <position position="58"/>
    </location>
</feature>
<dbReference type="GO" id="GO:0006355">
    <property type="term" value="P:regulation of DNA-templated transcription"/>
    <property type="evidence" value="ECO:0007669"/>
    <property type="project" value="InterPro"/>
</dbReference>
<feature type="domain" description="HTH luxR-type" evidence="6">
    <location>
        <begin position="151"/>
        <end position="216"/>
    </location>
</feature>
<dbReference type="CDD" id="cd17535">
    <property type="entry name" value="REC_NarL-like"/>
    <property type="match status" value="1"/>
</dbReference>
<dbReference type="Gene3D" id="3.40.50.2300">
    <property type="match status" value="1"/>
</dbReference>
<dbReference type="InterPro" id="IPR001789">
    <property type="entry name" value="Sig_transdc_resp-reg_receiver"/>
</dbReference>
<keyword evidence="9" id="KW-1185">Reference proteome</keyword>
<dbReference type="PROSITE" id="PS50043">
    <property type="entry name" value="HTH_LUXR_2"/>
    <property type="match status" value="1"/>
</dbReference>
<dbReference type="SUPFAM" id="SSF46894">
    <property type="entry name" value="C-terminal effector domain of the bipartite response regulators"/>
    <property type="match status" value="1"/>
</dbReference>
<dbReference type="EMBL" id="QPGB01000001">
    <property type="protein sequence ID" value="RCS59902.1"/>
    <property type="molecule type" value="Genomic_DNA"/>
</dbReference>
<dbReference type="PROSITE" id="PS00622">
    <property type="entry name" value="HTH_LUXR_1"/>
    <property type="match status" value="1"/>
</dbReference>
<organism evidence="8 9">
    <name type="scientific">Parvibium lacunae</name>
    <dbReference type="NCBI Taxonomy" id="1888893"/>
    <lineage>
        <taxon>Bacteria</taxon>
        <taxon>Pseudomonadati</taxon>
        <taxon>Pseudomonadota</taxon>
        <taxon>Betaproteobacteria</taxon>
        <taxon>Burkholderiales</taxon>
        <taxon>Alcaligenaceae</taxon>
        <taxon>Parvibium</taxon>
    </lineage>
</organism>
<feature type="domain" description="Response regulatory" evidence="7">
    <location>
        <begin position="7"/>
        <end position="123"/>
    </location>
</feature>
<dbReference type="InterPro" id="IPR039420">
    <property type="entry name" value="WalR-like"/>
</dbReference>
<dbReference type="PRINTS" id="PR00038">
    <property type="entry name" value="HTHLUXR"/>
</dbReference>
<dbReference type="GO" id="GO:0003677">
    <property type="term" value="F:DNA binding"/>
    <property type="evidence" value="ECO:0007669"/>
    <property type="project" value="UniProtKB-KW"/>
</dbReference>
<keyword evidence="4" id="KW-0804">Transcription</keyword>
<dbReference type="AlphaFoldDB" id="A0A368L8L7"/>
<accession>A0A368L8L7</accession>
<dbReference type="Proteomes" id="UP000252357">
    <property type="component" value="Unassembled WGS sequence"/>
</dbReference>
<comment type="caution">
    <text evidence="8">The sequence shown here is derived from an EMBL/GenBank/DDBJ whole genome shotgun (WGS) entry which is preliminary data.</text>
</comment>
<evidence type="ECO:0000256" key="5">
    <source>
        <dbReference type="PROSITE-ProRule" id="PRU00169"/>
    </source>
</evidence>
<reference evidence="8 9" key="1">
    <citation type="journal article" date="2018" name="Int. J. Syst. Evol. Microbiol.">
        <title>Parvibium lacunae gen. nov., sp. nov., a new member of the family Alcaligenaceae isolated from a freshwater pond.</title>
        <authorList>
            <person name="Chen W.M."/>
            <person name="Xie P.B."/>
            <person name="Hsu M.Y."/>
            <person name="Sheu S.Y."/>
        </authorList>
    </citation>
    <scope>NUCLEOTIDE SEQUENCE [LARGE SCALE GENOMIC DNA]</scope>
    <source>
        <strain evidence="8 9">KMB9</strain>
    </source>
</reference>
<name>A0A368L8L7_9BURK</name>
<dbReference type="Pfam" id="PF00072">
    <property type="entry name" value="Response_reg"/>
    <property type="match status" value="1"/>
</dbReference>
<gene>
    <name evidence="8" type="ORF">DU000_01330</name>
</gene>
<sequence length="224" mass="24868">MMSKPINILLIDDHALFRSGVKSLLQRYPQFTVVGEAADGAEGLKRAQQLMPDVILLDLHMPGISGLQALQMILQERPQQIILMLTVSEDADDLKQALERGAKGYLLKNIDTDYLVRAIERAAQGEAVVDENMTTKLVAQLMQPSKVTSATTAEWEKLTPREMDVLQGLAMGESNKEIARRLDVAESTVKIHVQNILKKLNLSSRVQAAVYAVDHGLDKLRTQQ</sequence>
<evidence type="ECO:0000313" key="9">
    <source>
        <dbReference type="Proteomes" id="UP000252357"/>
    </source>
</evidence>
<keyword evidence="3 8" id="KW-0238">DNA-binding</keyword>
<keyword evidence="2" id="KW-0805">Transcription regulation</keyword>
<dbReference type="CDD" id="cd06170">
    <property type="entry name" value="LuxR_C_like"/>
    <property type="match status" value="1"/>
</dbReference>
<dbReference type="PANTHER" id="PTHR43214">
    <property type="entry name" value="TWO-COMPONENT RESPONSE REGULATOR"/>
    <property type="match status" value="1"/>
</dbReference>
<evidence type="ECO:0000259" key="6">
    <source>
        <dbReference type="PROSITE" id="PS50043"/>
    </source>
</evidence>
<dbReference type="InterPro" id="IPR016032">
    <property type="entry name" value="Sig_transdc_resp-reg_C-effctor"/>
</dbReference>
<dbReference type="GO" id="GO:0000160">
    <property type="term" value="P:phosphorelay signal transduction system"/>
    <property type="evidence" value="ECO:0007669"/>
    <property type="project" value="InterPro"/>
</dbReference>
<dbReference type="OrthoDB" id="9816469at2"/>
<evidence type="ECO:0000259" key="7">
    <source>
        <dbReference type="PROSITE" id="PS50110"/>
    </source>
</evidence>
<evidence type="ECO:0000313" key="8">
    <source>
        <dbReference type="EMBL" id="RCS59902.1"/>
    </source>
</evidence>
<dbReference type="InterPro" id="IPR011006">
    <property type="entry name" value="CheY-like_superfamily"/>
</dbReference>
<dbReference type="InterPro" id="IPR000792">
    <property type="entry name" value="Tscrpt_reg_LuxR_C"/>
</dbReference>
<protein>
    <submittedName>
        <fullName evidence="8">DNA-binding response regulator</fullName>
    </submittedName>
</protein>
<dbReference type="SMART" id="SM00448">
    <property type="entry name" value="REC"/>
    <property type="match status" value="1"/>
</dbReference>
<keyword evidence="1 5" id="KW-0597">Phosphoprotein</keyword>
<evidence type="ECO:0000256" key="2">
    <source>
        <dbReference type="ARBA" id="ARBA00023015"/>
    </source>
</evidence>
<dbReference type="SMART" id="SM00421">
    <property type="entry name" value="HTH_LUXR"/>
    <property type="match status" value="1"/>
</dbReference>
<evidence type="ECO:0000256" key="1">
    <source>
        <dbReference type="ARBA" id="ARBA00022553"/>
    </source>
</evidence>